<protein>
    <recommendedName>
        <fullName evidence="3">Serine protease</fullName>
    </recommendedName>
</protein>
<dbReference type="InterPro" id="IPR009003">
    <property type="entry name" value="Peptidase_S1_PA"/>
</dbReference>
<gene>
    <name evidence="1" type="ORF">CWI73_07560</name>
</gene>
<dbReference type="Gene3D" id="2.40.10.10">
    <property type="entry name" value="Trypsin-like serine proteases"/>
    <property type="match status" value="2"/>
</dbReference>
<evidence type="ECO:0008006" key="3">
    <source>
        <dbReference type="Google" id="ProtNLM"/>
    </source>
</evidence>
<dbReference type="InterPro" id="IPR043504">
    <property type="entry name" value="Peptidase_S1_PA_chymotrypsin"/>
</dbReference>
<dbReference type="RefSeq" id="WP_241968871.1">
    <property type="nucleotide sequence ID" value="NZ_JBHUMT010000001.1"/>
</dbReference>
<dbReference type="AlphaFoldDB" id="A0A432YSN1"/>
<evidence type="ECO:0000313" key="1">
    <source>
        <dbReference type="EMBL" id="RUO64539.1"/>
    </source>
</evidence>
<comment type="caution">
    <text evidence="1">The sequence shown here is derived from an EMBL/GenBank/DDBJ whole genome shotgun (WGS) entry which is preliminary data.</text>
</comment>
<accession>A0A432YSN1</accession>
<reference evidence="1 2" key="1">
    <citation type="journal article" date="2011" name="Front. Microbiol.">
        <title>Genomic signatures of strain selection and enhancement in Bacillus atrophaeus var. globigii, a historical biowarfare simulant.</title>
        <authorList>
            <person name="Gibbons H.S."/>
            <person name="Broomall S.M."/>
            <person name="McNew L.A."/>
            <person name="Daligault H."/>
            <person name="Chapman C."/>
            <person name="Bruce D."/>
            <person name="Karavis M."/>
            <person name="Krepps M."/>
            <person name="McGregor P.A."/>
            <person name="Hong C."/>
            <person name="Park K.H."/>
            <person name="Akmal A."/>
            <person name="Feldman A."/>
            <person name="Lin J.S."/>
            <person name="Chang W.E."/>
            <person name="Higgs B.W."/>
            <person name="Demirev P."/>
            <person name="Lindquist J."/>
            <person name="Liem A."/>
            <person name="Fochler E."/>
            <person name="Read T.D."/>
            <person name="Tapia R."/>
            <person name="Johnson S."/>
            <person name="Bishop-Lilly K.A."/>
            <person name="Detter C."/>
            <person name="Han C."/>
            <person name="Sozhamannan S."/>
            <person name="Rosenzweig C.N."/>
            <person name="Skowronski E.W."/>
        </authorList>
    </citation>
    <scope>NUCLEOTIDE SEQUENCE [LARGE SCALE GENOMIC DNA]</scope>
    <source>
        <strain evidence="1 2">TPS4-2</strain>
    </source>
</reference>
<sequence>MIANILNDKKCDIIGTGFLAVFNGNQFIVTCRHVIDKVIDGKVVAILNCCKNVFPSPKDFIELSEPSFHPDDTPTSSYDIAIYKVPASLQSTSQPINLERSTINKGLNIGSTACISGYPVDYLKQNRVEGSSLILVPKKIDGKFIRLPMENLTVSGFKREIRGSQALQITSGERMGTGASGSPVMDSSGHSLVGLYIAEINATYTSLEHTGNLYAACYIPAVYIAEAVKALEG</sequence>
<proteinExistence type="predicted"/>
<dbReference type="Proteomes" id="UP000288361">
    <property type="component" value="Unassembled WGS sequence"/>
</dbReference>
<organism evidence="1 2">
    <name type="scientific">Idiomarina piscisalsi</name>
    <dbReference type="NCBI Taxonomy" id="1096243"/>
    <lineage>
        <taxon>Bacteria</taxon>
        <taxon>Pseudomonadati</taxon>
        <taxon>Pseudomonadota</taxon>
        <taxon>Gammaproteobacteria</taxon>
        <taxon>Alteromonadales</taxon>
        <taxon>Idiomarinaceae</taxon>
        <taxon>Idiomarina</taxon>
    </lineage>
</organism>
<evidence type="ECO:0000313" key="2">
    <source>
        <dbReference type="Proteomes" id="UP000288361"/>
    </source>
</evidence>
<dbReference type="Pfam" id="PF13365">
    <property type="entry name" value="Trypsin_2"/>
    <property type="match status" value="1"/>
</dbReference>
<name>A0A432YSN1_9GAMM</name>
<dbReference type="EMBL" id="PIQA01000004">
    <property type="protein sequence ID" value="RUO64539.1"/>
    <property type="molecule type" value="Genomic_DNA"/>
</dbReference>
<dbReference type="SUPFAM" id="SSF50494">
    <property type="entry name" value="Trypsin-like serine proteases"/>
    <property type="match status" value="1"/>
</dbReference>